<name>A0A9P6JFC8_9FUNG</name>
<dbReference type="AlphaFoldDB" id="A0A9P6JFC8"/>
<reference evidence="1" key="1">
    <citation type="journal article" date="2020" name="Fungal Divers.">
        <title>Resolving the Mortierellaceae phylogeny through synthesis of multi-gene phylogenetics and phylogenomics.</title>
        <authorList>
            <person name="Vandepol N."/>
            <person name="Liber J."/>
            <person name="Desiro A."/>
            <person name="Na H."/>
            <person name="Kennedy M."/>
            <person name="Barry K."/>
            <person name="Grigoriev I.V."/>
            <person name="Miller A.N."/>
            <person name="O'Donnell K."/>
            <person name="Stajich J.E."/>
            <person name="Bonito G."/>
        </authorList>
    </citation>
    <scope>NUCLEOTIDE SEQUENCE</scope>
    <source>
        <strain evidence="1">MES-2147</strain>
    </source>
</reference>
<proteinExistence type="predicted"/>
<protein>
    <submittedName>
        <fullName evidence="1">Uncharacterized protein</fullName>
    </submittedName>
</protein>
<feature type="non-terminal residue" evidence="1">
    <location>
        <position position="1"/>
    </location>
</feature>
<gene>
    <name evidence="1" type="ORF">BGZ65_012012</name>
</gene>
<evidence type="ECO:0000313" key="2">
    <source>
        <dbReference type="Proteomes" id="UP000749646"/>
    </source>
</evidence>
<accession>A0A9P6JFC8</accession>
<dbReference type="EMBL" id="JAAAHW010005247">
    <property type="protein sequence ID" value="KAF9969351.1"/>
    <property type="molecule type" value="Genomic_DNA"/>
</dbReference>
<organism evidence="1 2">
    <name type="scientific">Modicella reniformis</name>
    <dbReference type="NCBI Taxonomy" id="1440133"/>
    <lineage>
        <taxon>Eukaryota</taxon>
        <taxon>Fungi</taxon>
        <taxon>Fungi incertae sedis</taxon>
        <taxon>Mucoromycota</taxon>
        <taxon>Mortierellomycotina</taxon>
        <taxon>Mortierellomycetes</taxon>
        <taxon>Mortierellales</taxon>
        <taxon>Mortierellaceae</taxon>
        <taxon>Modicella</taxon>
    </lineage>
</organism>
<evidence type="ECO:0000313" key="1">
    <source>
        <dbReference type="EMBL" id="KAF9969351.1"/>
    </source>
</evidence>
<dbReference type="Proteomes" id="UP000749646">
    <property type="component" value="Unassembled WGS sequence"/>
</dbReference>
<keyword evidence="2" id="KW-1185">Reference proteome</keyword>
<sequence>MFIVNTSMSKTLQFAVSTEQEAFDAWKADYMLVNDLAKDIVDITGIFGMCLDPVVLDNTLISNMQLRVQNNEVVKEKETHYVWKGSKLRLWRDKIDFKPQKGLEVLYTVRYYGPLMSVFHSVPGTTMMMADKKGLFSVSSD</sequence>
<comment type="caution">
    <text evidence="1">The sequence shown here is derived from an EMBL/GenBank/DDBJ whole genome shotgun (WGS) entry which is preliminary data.</text>
</comment>